<keyword evidence="1" id="KW-0472">Membrane</keyword>
<dbReference type="Proteomes" id="UP000515928">
    <property type="component" value="Chromosome"/>
</dbReference>
<gene>
    <name evidence="2" type="ORF">H9L01_01400</name>
</gene>
<accession>A0A7G9RZM3</accession>
<dbReference type="RefSeq" id="WP_187534166.1">
    <property type="nucleotide sequence ID" value="NZ_CBCSHU010000019.1"/>
</dbReference>
<dbReference type="KEGG" id="eio:H9L01_01400"/>
<keyword evidence="1" id="KW-1133">Transmembrane helix</keyword>
<dbReference type="AlphaFoldDB" id="A0A7G9RZM3"/>
<name>A0A7G9RZM3_9FIRM</name>
<keyword evidence="3" id="KW-1185">Reference proteome</keyword>
<proteinExistence type="predicted"/>
<reference evidence="2 3" key="1">
    <citation type="submission" date="2020-08" db="EMBL/GenBank/DDBJ databases">
        <title>Genome sequence of Erysipelothrix inopinata DSM 15511T.</title>
        <authorList>
            <person name="Hyun D.-W."/>
            <person name="Bae J.-W."/>
        </authorList>
    </citation>
    <scope>NUCLEOTIDE SEQUENCE [LARGE SCALE GENOMIC DNA]</scope>
    <source>
        <strain evidence="2 3">DSM 15511</strain>
    </source>
</reference>
<evidence type="ECO:0000256" key="1">
    <source>
        <dbReference type="SAM" id="Phobius"/>
    </source>
</evidence>
<organism evidence="2 3">
    <name type="scientific">Erysipelothrix inopinata</name>
    <dbReference type="NCBI Taxonomy" id="225084"/>
    <lineage>
        <taxon>Bacteria</taxon>
        <taxon>Bacillati</taxon>
        <taxon>Bacillota</taxon>
        <taxon>Erysipelotrichia</taxon>
        <taxon>Erysipelotrichales</taxon>
        <taxon>Erysipelotrichaceae</taxon>
        <taxon>Erysipelothrix</taxon>
    </lineage>
</organism>
<feature type="transmembrane region" description="Helical" evidence="1">
    <location>
        <begin position="209"/>
        <end position="227"/>
    </location>
</feature>
<evidence type="ECO:0000313" key="2">
    <source>
        <dbReference type="EMBL" id="QNN61048.1"/>
    </source>
</evidence>
<protein>
    <submittedName>
        <fullName evidence="2">Uncharacterized protein</fullName>
    </submittedName>
</protein>
<feature type="transmembrane region" description="Helical" evidence="1">
    <location>
        <begin position="233"/>
        <end position="253"/>
    </location>
</feature>
<feature type="transmembrane region" description="Helical" evidence="1">
    <location>
        <begin position="67"/>
        <end position="88"/>
    </location>
</feature>
<evidence type="ECO:0000313" key="3">
    <source>
        <dbReference type="Proteomes" id="UP000515928"/>
    </source>
</evidence>
<sequence length="274" mass="32710">MVVLLLVGFVLIYHSELYQIIILRRWNLRYSYKNLNFSSKKILISYSIIALSQGIHIFRQKFIWKDIVVYLLFIILGTYQILSVLLSYSKDYEYFENYASLLVQICSEYESNASLYICMESLLSQQVYFEEEINHLFNELRSGKLERNSYLKISSHYLYQSLVKTIEFNEKFGDEMYQDKLNRILNEIDVWYDTIYKHQYEIHKFQKQIMMLIGCGLVVSYFSLNMLNQIGDIINSNTSNIFILGFYIVNILIYQKSIGIYRNAFDCEVENVDW</sequence>
<keyword evidence="1" id="KW-0812">Transmembrane</keyword>
<dbReference type="EMBL" id="CP060715">
    <property type="protein sequence ID" value="QNN61048.1"/>
    <property type="molecule type" value="Genomic_DNA"/>
</dbReference>